<dbReference type="RefSeq" id="WP_062175420.1">
    <property type="nucleotide sequence ID" value="NZ_BBXL01000001.1"/>
</dbReference>
<dbReference type="EMBL" id="FQUC01000001">
    <property type="protein sequence ID" value="SHE43804.1"/>
    <property type="molecule type" value="Genomic_DNA"/>
</dbReference>
<sequence>MTKYIFSYKDRLSQRIGMHDIQDILRQTHDDDSRKQELYRLVLDEDETIGYHAAWIFTHLSSEDNKWLYNKQNELIDELFACKHGGKRRVLLNLLYRQPYPNPPRVDFLDYCLNRMLSSTELPAIQCLSMKIAYELCLPIPELVQELKMALGMMEANLPPSIRAVRRNILKAMEKGKSLQKL</sequence>
<accession>A0A1M4THK1</accession>
<dbReference type="Proteomes" id="UP000184480">
    <property type="component" value="Unassembled WGS sequence"/>
</dbReference>
<keyword evidence="2" id="KW-1185">Reference proteome</keyword>
<evidence type="ECO:0000313" key="2">
    <source>
        <dbReference type="Proteomes" id="UP000184480"/>
    </source>
</evidence>
<dbReference type="OrthoDB" id="979487at2"/>
<dbReference type="STRING" id="1346286.SAMN05444362_101327"/>
<dbReference type="AlphaFoldDB" id="A0A1M4THK1"/>
<evidence type="ECO:0000313" key="1">
    <source>
        <dbReference type="EMBL" id="SHE43804.1"/>
    </source>
</evidence>
<protein>
    <submittedName>
        <fullName evidence="1">Uncharacterized protein</fullName>
    </submittedName>
</protein>
<organism evidence="1 2">
    <name type="scientific">Dysgonomonas macrotermitis</name>
    <dbReference type="NCBI Taxonomy" id="1346286"/>
    <lineage>
        <taxon>Bacteria</taxon>
        <taxon>Pseudomonadati</taxon>
        <taxon>Bacteroidota</taxon>
        <taxon>Bacteroidia</taxon>
        <taxon>Bacteroidales</taxon>
        <taxon>Dysgonomonadaceae</taxon>
        <taxon>Dysgonomonas</taxon>
    </lineage>
</organism>
<name>A0A1M4THK1_9BACT</name>
<gene>
    <name evidence="1" type="ORF">SAMN05444362_101327</name>
</gene>
<reference evidence="2" key="1">
    <citation type="submission" date="2016-11" db="EMBL/GenBank/DDBJ databases">
        <authorList>
            <person name="Varghese N."/>
            <person name="Submissions S."/>
        </authorList>
    </citation>
    <scope>NUCLEOTIDE SEQUENCE [LARGE SCALE GENOMIC DNA]</scope>
    <source>
        <strain evidence="2">DSM 27370</strain>
    </source>
</reference>
<proteinExistence type="predicted"/>